<dbReference type="eggNOG" id="ENOG502ZBHT">
    <property type="taxonomic scope" value="Bacteria"/>
</dbReference>
<dbReference type="EMBL" id="AAYA01000001">
    <property type="protein sequence ID" value="EBA10187.1"/>
    <property type="molecule type" value="Genomic_DNA"/>
</dbReference>
<comment type="caution">
    <text evidence="1">The sequence shown here is derived from an EMBL/GenBank/DDBJ whole genome shotgun (WGS) entry which is preliminary data.</text>
</comment>
<evidence type="ECO:0000313" key="2">
    <source>
        <dbReference type="Proteomes" id="UP000005713"/>
    </source>
</evidence>
<sequence length="233" mass="26619">MSSYAYRRSPVYYWHPTRWIKAVEAHVPHKALRDMINRARFGDVVPLSDSAIYVDPANVRFEYTGGNRLRLRRQDSARVVGGNWDQNRGEIGETIRMQSCRMRFFEGADWEETPMYQRLLRQIGEGKKPDGCASVADLRRRFAGIDLLKARTLAEGRFLNREELPENFRREHGGILLHIARDGTLLRSGGAGHRFAIARLLNLPEIPAQIGAIHREAVDNGVLASLRRTSRLT</sequence>
<keyword evidence="2" id="KW-1185">Reference proteome</keyword>
<dbReference type="AlphaFoldDB" id="A3JXF1"/>
<reference evidence="1 2" key="1">
    <citation type="submission" date="2006-06" db="EMBL/GenBank/DDBJ databases">
        <authorList>
            <person name="Moran M.A."/>
            <person name="Ferriera S."/>
            <person name="Johnson J."/>
            <person name="Kravitz S."/>
            <person name="Beeson K."/>
            <person name="Sutton G."/>
            <person name="Rogers Y.-H."/>
            <person name="Friedman R."/>
            <person name="Frazier M."/>
            <person name="Venter J.C."/>
        </authorList>
    </citation>
    <scope>NUCLEOTIDE SEQUENCE [LARGE SCALE GENOMIC DNA]</scope>
    <source>
        <strain evidence="1 2">E-37</strain>
    </source>
</reference>
<evidence type="ECO:0000313" key="1">
    <source>
        <dbReference type="EMBL" id="EBA10187.1"/>
    </source>
</evidence>
<dbReference type="RefSeq" id="WP_005854812.1">
    <property type="nucleotide sequence ID" value="NZ_AAYA01000001.1"/>
</dbReference>
<proteinExistence type="predicted"/>
<name>A3JXF1_SAGS3</name>
<dbReference type="OrthoDB" id="1495959at2"/>
<accession>A3JXF1</accession>
<dbReference type="Proteomes" id="UP000005713">
    <property type="component" value="Unassembled WGS sequence"/>
</dbReference>
<protein>
    <submittedName>
        <fullName evidence="1">Uncharacterized protein</fullName>
    </submittedName>
</protein>
<gene>
    <name evidence="1" type="ORF">SSE37_19317</name>
</gene>
<organism evidence="1 2">
    <name type="scientific">Sagittula stellata (strain ATCC 700073 / DSM 11524 / E-37)</name>
    <dbReference type="NCBI Taxonomy" id="388399"/>
    <lineage>
        <taxon>Bacteria</taxon>
        <taxon>Pseudomonadati</taxon>
        <taxon>Pseudomonadota</taxon>
        <taxon>Alphaproteobacteria</taxon>
        <taxon>Rhodobacterales</taxon>
        <taxon>Roseobacteraceae</taxon>
        <taxon>Sagittula</taxon>
    </lineage>
</organism>